<name>A0AAN7AZ99_9PEZI</name>
<evidence type="ECO:0000313" key="3">
    <source>
        <dbReference type="EMBL" id="KAK4205118.1"/>
    </source>
</evidence>
<evidence type="ECO:0000259" key="2">
    <source>
        <dbReference type="Pfam" id="PF09994"/>
    </source>
</evidence>
<dbReference type="PANTHER" id="PTHR33840">
    <property type="match status" value="1"/>
</dbReference>
<comment type="caution">
    <text evidence="3">The sequence shown here is derived from an EMBL/GenBank/DDBJ whole genome shotgun (WGS) entry which is preliminary data.</text>
</comment>
<evidence type="ECO:0000256" key="1">
    <source>
        <dbReference type="SAM" id="MobiDB-lite"/>
    </source>
</evidence>
<accession>A0AAN7AZ99</accession>
<dbReference type="Proteomes" id="UP001303160">
    <property type="component" value="Unassembled WGS sequence"/>
</dbReference>
<reference evidence="3" key="2">
    <citation type="submission" date="2023-05" db="EMBL/GenBank/DDBJ databases">
        <authorList>
            <consortium name="Lawrence Berkeley National Laboratory"/>
            <person name="Steindorff A."/>
            <person name="Hensen N."/>
            <person name="Bonometti L."/>
            <person name="Westerberg I."/>
            <person name="Brannstrom I.O."/>
            <person name="Guillou S."/>
            <person name="Cros-Aarteil S."/>
            <person name="Calhoun S."/>
            <person name="Haridas S."/>
            <person name="Kuo A."/>
            <person name="Mondo S."/>
            <person name="Pangilinan J."/>
            <person name="Riley R."/>
            <person name="Labutti K."/>
            <person name="Andreopoulos B."/>
            <person name="Lipzen A."/>
            <person name="Chen C."/>
            <person name="Yanf M."/>
            <person name="Daum C."/>
            <person name="Ng V."/>
            <person name="Clum A."/>
            <person name="Ohm R."/>
            <person name="Martin F."/>
            <person name="Silar P."/>
            <person name="Natvig D."/>
            <person name="Lalanne C."/>
            <person name="Gautier V."/>
            <person name="Ament-Velasquez S.L."/>
            <person name="Kruys A."/>
            <person name="Hutchinson M.I."/>
            <person name="Powell A.J."/>
            <person name="Barry K."/>
            <person name="Miller A.N."/>
            <person name="Grigoriev I.V."/>
            <person name="Debuchy R."/>
            <person name="Gladieux P."/>
            <person name="Thoren M.H."/>
            <person name="Johannesson H."/>
        </authorList>
    </citation>
    <scope>NUCLEOTIDE SEQUENCE</scope>
    <source>
        <strain evidence="3">CBS 315.58</strain>
    </source>
</reference>
<dbReference type="EMBL" id="MU863878">
    <property type="protein sequence ID" value="KAK4205118.1"/>
    <property type="molecule type" value="Genomic_DNA"/>
</dbReference>
<keyword evidence="4" id="KW-1185">Reference proteome</keyword>
<dbReference type="InterPro" id="IPR018712">
    <property type="entry name" value="Tle1-like_cat"/>
</dbReference>
<feature type="region of interest" description="Disordered" evidence="1">
    <location>
        <begin position="314"/>
        <end position="346"/>
    </location>
</feature>
<dbReference type="Pfam" id="PF09994">
    <property type="entry name" value="T6SS_Tle1-like_cat"/>
    <property type="match status" value="1"/>
</dbReference>
<organism evidence="3 4">
    <name type="scientific">Triangularia verruculosa</name>
    <dbReference type="NCBI Taxonomy" id="2587418"/>
    <lineage>
        <taxon>Eukaryota</taxon>
        <taxon>Fungi</taxon>
        <taxon>Dikarya</taxon>
        <taxon>Ascomycota</taxon>
        <taxon>Pezizomycotina</taxon>
        <taxon>Sordariomycetes</taxon>
        <taxon>Sordariomycetidae</taxon>
        <taxon>Sordariales</taxon>
        <taxon>Podosporaceae</taxon>
        <taxon>Triangularia</taxon>
    </lineage>
</organism>
<reference evidence="3" key="1">
    <citation type="journal article" date="2023" name="Mol. Phylogenet. Evol.">
        <title>Genome-scale phylogeny and comparative genomics of the fungal order Sordariales.</title>
        <authorList>
            <person name="Hensen N."/>
            <person name="Bonometti L."/>
            <person name="Westerberg I."/>
            <person name="Brannstrom I.O."/>
            <person name="Guillou S."/>
            <person name="Cros-Aarteil S."/>
            <person name="Calhoun S."/>
            <person name="Haridas S."/>
            <person name="Kuo A."/>
            <person name="Mondo S."/>
            <person name="Pangilinan J."/>
            <person name="Riley R."/>
            <person name="LaButti K."/>
            <person name="Andreopoulos B."/>
            <person name="Lipzen A."/>
            <person name="Chen C."/>
            <person name="Yan M."/>
            <person name="Daum C."/>
            <person name="Ng V."/>
            <person name="Clum A."/>
            <person name="Steindorff A."/>
            <person name="Ohm R.A."/>
            <person name="Martin F."/>
            <person name="Silar P."/>
            <person name="Natvig D.O."/>
            <person name="Lalanne C."/>
            <person name="Gautier V."/>
            <person name="Ament-Velasquez S.L."/>
            <person name="Kruys A."/>
            <person name="Hutchinson M.I."/>
            <person name="Powell A.J."/>
            <person name="Barry K."/>
            <person name="Miller A.N."/>
            <person name="Grigoriev I.V."/>
            <person name="Debuchy R."/>
            <person name="Gladieux P."/>
            <person name="Hiltunen Thoren M."/>
            <person name="Johannesson H."/>
        </authorList>
    </citation>
    <scope>NUCLEOTIDE SEQUENCE</scope>
    <source>
        <strain evidence="3">CBS 315.58</strain>
    </source>
</reference>
<evidence type="ECO:0000313" key="4">
    <source>
        <dbReference type="Proteomes" id="UP001303160"/>
    </source>
</evidence>
<dbReference type="AlphaFoldDB" id="A0AAN7AZ99"/>
<protein>
    <recommendedName>
        <fullName evidence="2">T6SS Phospholipase effector Tle1-like catalytic domain-containing protein</fullName>
    </recommendedName>
</protein>
<dbReference type="InterPro" id="IPR029058">
    <property type="entry name" value="AB_hydrolase_fold"/>
</dbReference>
<proteinExistence type="predicted"/>
<feature type="compositionally biased region" description="Basic and acidic residues" evidence="1">
    <location>
        <begin position="322"/>
        <end position="331"/>
    </location>
</feature>
<dbReference type="SUPFAM" id="SSF53474">
    <property type="entry name" value="alpha/beta-Hydrolases"/>
    <property type="match status" value="1"/>
</dbReference>
<gene>
    <name evidence="3" type="ORF">QBC40DRAFT_215882</name>
</gene>
<dbReference type="PANTHER" id="PTHR33840:SF1">
    <property type="entry name" value="TLE1 PHOSPHOLIPASE DOMAIN-CONTAINING PROTEIN"/>
    <property type="match status" value="1"/>
</dbReference>
<feature type="domain" description="T6SS Phospholipase effector Tle1-like catalytic" evidence="2">
    <location>
        <begin position="13"/>
        <end position="294"/>
    </location>
</feature>
<sequence length="346" mass="39436">MASELETTPPPYKRIIVCCDGTAATAYDYRDVGKKPFTNVSRISRSIRPQSRDGIPQVVLYLPGVGTAEGNIFNMWNRGYGIGLDEKIIEAYSFICHNYRSAEENNGIADQIFLMGYSRGAFTVRCVADIINKAGLLRKEGICYVGNLYSLWRMEKQIPPPSSPPQVGHPNLSPTSFRGIDTTFQQDPRLRHYPVRVKVCALWDTVNSTFHFRWGRPKRRFTFVDSECCEGIDNVIQALALHETRRPYRPIVLKRPVNNQVRLEQCWFAGKHSDIGRGKKGQDLDNFPLIWALDKLSEFLDLDLDVVWKTEPGRPTCGSKSSLDRNPREYRPSSYTMAYPDKSPTF</sequence>